<evidence type="ECO:0000256" key="6">
    <source>
        <dbReference type="ARBA" id="ARBA00029851"/>
    </source>
</evidence>
<dbReference type="GO" id="GO:0003723">
    <property type="term" value="F:RNA binding"/>
    <property type="evidence" value="ECO:0007669"/>
    <property type="project" value="TreeGrafter"/>
</dbReference>
<dbReference type="ExpressionAtlas" id="A0A2K3MN66">
    <property type="expression patterns" value="baseline"/>
</dbReference>
<feature type="repeat" description="WD" evidence="7">
    <location>
        <begin position="26"/>
        <end position="51"/>
    </location>
</feature>
<organism evidence="8 9">
    <name type="scientific">Trifolium pratense</name>
    <name type="common">Red clover</name>
    <dbReference type="NCBI Taxonomy" id="57577"/>
    <lineage>
        <taxon>Eukaryota</taxon>
        <taxon>Viridiplantae</taxon>
        <taxon>Streptophyta</taxon>
        <taxon>Embryophyta</taxon>
        <taxon>Tracheophyta</taxon>
        <taxon>Spermatophyta</taxon>
        <taxon>Magnoliopsida</taxon>
        <taxon>eudicotyledons</taxon>
        <taxon>Gunneridae</taxon>
        <taxon>Pentapetalae</taxon>
        <taxon>rosids</taxon>
        <taxon>fabids</taxon>
        <taxon>Fabales</taxon>
        <taxon>Fabaceae</taxon>
        <taxon>Papilionoideae</taxon>
        <taxon>50 kb inversion clade</taxon>
        <taxon>NPAAA clade</taxon>
        <taxon>Hologalegina</taxon>
        <taxon>IRL clade</taxon>
        <taxon>Trifolieae</taxon>
        <taxon>Trifolium</taxon>
    </lineage>
</organism>
<dbReference type="EMBL" id="ASHM01010343">
    <property type="protein sequence ID" value="PNX92169.1"/>
    <property type="molecule type" value="Genomic_DNA"/>
</dbReference>
<sequence>GSGIAIRMVGLVAGMGGSSGGSGGRGAMYVTASKDGAIRLWDGITANCVRSITAAHGTAEATSAIFTRDQRKKDCRTVHMSQPGSPSLTDKFVLSCGKDSTIKLWEAGSGRLVKQYLGAVHTQLRCQAIFNATEEFILSIDELNNEVVIWDAMTTDIVAKWPSNHVGAPRWLEHSPVESAFISCGTDRSIRFWKEV</sequence>
<reference evidence="8 9" key="2">
    <citation type="journal article" date="2017" name="Front. Plant Sci.">
        <title>Gene Classification and Mining of Molecular Markers Useful in Red Clover (Trifolium pratense) Breeding.</title>
        <authorList>
            <person name="Istvanek J."/>
            <person name="Dluhosova J."/>
            <person name="Dluhos P."/>
            <person name="Patkova L."/>
            <person name="Nedelnik J."/>
            <person name="Repkova J."/>
        </authorList>
    </citation>
    <scope>NUCLEOTIDE SEQUENCE [LARGE SCALE GENOMIC DNA]</scope>
    <source>
        <strain evidence="9">cv. Tatra</strain>
        <tissue evidence="8">Young leaves</tissue>
    </source>
</reference>
<dbReference type="AlphaFoldDB" id="A0A2K3MN66"/>
<dbReference type="PRINTS" id="PR00320">
    <property type="entry name" value="GPROTEINBRPT"/>
</dbReference>
<keyword evidence="3" id="KW-0507">mRNA processing</keyword>
<dbReference type="SMART" id="SM00320">
    <property type="entry name" value="WD40"/>
    <property type="match status" value="3"/>
</dbReference>
<protein>
    <recommendedName>
        <fullName evidence="6">Cleavage stimulation factor 50 kDa subunit</fullName>
    </recommendedName>
</protein>
<evidence type="ECO:0000256" key="4">
    <source>
        <dbReference type="ARBA" id="ARBA00022737"/>
    </source>
</evidence>
<dbReference type="Gene3D" id="2.130.10.10">
    <property type="entry name" value="YVTN repeat-like/Quinoprotein amine dehydrogenase"/>
    <property type="match status" value="1"/>
</dbReference>
<dbReference type="Proteomes" id="UP000236291">
    <property type="component" value="Unassembled WGS sequence"/>
</dbReference>
<name>A0A2K3MN66_TRIPR</name>
<dbReference type="InterPro" id="IPR044633">
    <property type="entry name" value="CstF1-like"/>
</dbReference>
<evidence type="ECO:0000256" key="1">
    <source>
        <dbReference type="ARBA" id="ARBA00004123"/>
    </source>
</evidence>
<evidence type="ECO:0000256" key="2">
    <source>
        <dbReference type="ARBA" id="ARBA00022574"/>
    </source>
</evidence>
<dbReference type="Pfam" id="PF00400">
    <property type="entry name" value="WD40"/>
    <property type="match status" value="2"/>
</dbReference>
<dbReference type="PANTHER" id="PTHR44133:SF2">
    <property type="entry name" value="CLEAVAGE STIMULATION FACTOR SUBUNIT 1"/>
    <property type="match status" value="1"/>
</dbReference>
<reference evidence="8 9" key="1">
    <citation type="journal article" date="2014" name="Am. J. Bot.">
        <title>Genome assembly and annotation for red clover (Trifolium pratense; Fabaceae).</title>
        <authorList>
            <person name="Istvanek J."/>
            <person name="Jaros M."/>
            <person name="Krenek A."/>
            <person name="Repkova J."/>
        </authorList>
    </citation>
    <scope>NUCLEOTIDE SEQUENCE [LARGE SCALE GENOMIC DNA]</scope>
    <source>
        <strain evidence="9">cv. Tatra</strain>
        <tissue evidence="8">Young leaves</tissue>
    </source>
</reference>
<proteinExistence type="predicted"/>
<dbReference type="InterPro" id="IPR001680">
    <property type="entry name" value="WD40_rpt"/>
</dbReference>
<dbReference type="PROSITE" id="PS50082">
    <property type="entry name" value="WD_REPEATS_2"/>
    <property type="match status" value="1"/>
</dbReference>
<dbReference type="InterPro" id="IPR036322">
    <property type="entry name" value="WD40_repeat_dom_sf"/>
</dbReference>
<dbReference type="GO" id="GO:0031124">
    <property type="term" value="P:mRNA 3'-end processing"/>
    <property type="evidence" value="ECO:0007669"/>
    <property type="project" value="InterPro"/>
</dbReference>
<dbReference type="SUPFAM" id="SSF50978">
    <property type="entry name" value="WD40 repeat-like"/>
    <property type="match status" value="1"/>
</dbReference>
<accession>A0A2K3MN66</accession>
<evidence type="ECO:0000256" key="3">
    <source>
        <dbReference type="ARBA" id="ARBA00022664"/>
    </source>
</evidence>
<evidence type="ECO:0000313" key="9">
    <source>
        <dbReference type="Proteomes" id="UP000236291"/>
    </source>
</evidence>
<keyword evidence="2 7" id="KW-0853">WD repeat</keyword>
<keyword evidence="5" id="KW-0539">Nucleus</keyword>
<dbReference type="PANTHER" id="PTHR44133">
    <property type="entry name" value="CLEAVAGE STIMULATION FACTOR SUBUNIT 1"/>
    <property type="match status" value="1"/>
</dbReference>
<evidence type="ECO:0000256" key="7">
    <source>
        <dbReference type="PROSITE-ProRule" id="PRU00221"/>
    </source>
</evidence>
<dbReference type="GO" id="GO:0005848">
    <property type="term" value="C:mRNA cleavage stimulating factor complex"/>
    <property type="evidence" value="ECO:0007669"/>
    <property type="project" value="InterPro"/>
</dbReference>
<dbReference type="STRING" id="57577.A0A2K3MN66"/>
<comment type="caution">
    <text evidence="8">The sequence shown here is derived from an EMBL/GenBank/DDBJ whole genome shotgun (WGS) entry which is preliminary data.</text>
</comment>
<feature type="non-terminal residue" evidence="8">
    <location>
        <position position="1"/>
    </location>
</feature>
<gene>
    <name evidence="8" type="ORF">L195_g015302</name>
</gene>
<comment type="subcellular location">
    <subcellularLocation>
        <location evidence="1">Nucleus</location>
    </subcellularLocation>
</comment>
<dbReference type="InterPro" id="IPR020472">
    <property type="entry name" value="WD40_PAC1"/>
</dbReference>
<keyword evidence="4" id="KW-0677">Repeat</keyword>
<evidence type="ECO:0000256" key="5">
    <source>
        <dbReference type="ARBA" id="ARBA00023242"/>
    </source>
</evidence>
<dbReference type="InterPro" id="IPR015943">
    <property type="entry name" value="WD40/YVTN_repeat-like_dom_sf"/>
</dbReference>
<evidence type="ECO:0000313" key="8">
    <source>
        <dbReference type="EMBL" id="PNX92169.1"/>
    </source>
</evidence>